<dbReference type="GO" id="GO:1901678">
    <property type="term" value="P:iron coordination entity transport"/>
    <property type="evidence" value="ECO:0007669"/>
    <property type="project" value="UniProtKB-ARBA"/>
</dbReference>
<feature type="region of interest" description="Disordered" evidence="7">
    <location>
        <begin position="36"/>
        <end position="68"/>
    </location>
</feature>
<dbReference type="GO" id="GO:0030288">
    <property type="term" value="C:outer membrane-bounded periplasmic space"/>
    <property type="evidence" value="ECO:0007669"/>
    <property type="project" value="TreeGrafter"/>
</dbReference>
<dbReference type="EMBL" id="FUGE01000104">
    <property type="protein sequence ID" value="SJM70085.1"/>
    <property type="molecule type" value="Genomic_DNA"/>
</dbReference>
<dbReference type="SUPFAM" id="SSF53807">
    <property type="entry name" value="Helical backbone' metal receptor"/>
    <property type="match status" value="1"/>
</dbReference>
<feature type="domain" description="Fe/B12 periplasmic-binding" evidence="8">
    <location>
        <begin position="86"/>
        <end position="346"/>
    </location>
</feature>
<dbReference type="InterPro" id="IPR051313">
    <property type="entry name" value="Bact_iron-sidero_bind"/>
</dbReference>
<reference evidence="9 10" key="1">
    <citation type="submission" date="2017-02" db="EMBL/GenBank/DDBJ databases">
        <authorList>
            <person name="Peterson S.W."/>
        </authorList>
    </citation>
    <scope>NUCLEOTIDE SEQUENCE [LARGE SCALE GENOMIC DNA]</scope>
    <source>
        <strain evidence="9">Psychrobacter_piechaudii</strain>
    </source>
</reference>
<evidence type="ECO:0000256" key="6">
    <source>
        <dbReference type="SAM" id="Coils"/>
    </source>
</evidence>
<dbReference type="PANTHER" id="PTHR30532">
    <property type="entry name" value="IRON III DICITRATE-BINDING PERIPLASMIC PROTEIN"/>
    <property type="match status" value="1"/>
</dbReference>
<protein>
    <submittedName>
        <fullName evidence="9">Putative ABC transporter solute-binding protein YclQ</fullName>
    </submittedName>
</protein>
<gene>
    <name evidence="9" type="primary">yclQ</name>
    <name evidence="9" type="ORF">A1232T_00892</name>
</gene>
<comment type="similarity">
    <text evidence="2">Belongs to the bacterial solute-binding protein 8 family.</text>
</comment>
<sequence length="352" mass="38023">MINSFSTSRLANPLSSKARLVLLTFMVSGALLGCSPQEADSHSNSADTQASSSFTENNNQAQDNSSQQVAINTARGEVSLPVNPAPLAVYDMTLMQDLAALEVPVAGLPDNLHLDNLKAAGAPESKNIGTLFEPDMEALNQMQPKAILVGSRMAEKYDALSKMAPTLDLTLDTENIYESSKQRLADLGKLFNKADKAAQLQQDIDQAIEQAKAASAGKGNGLVVLVNGNKISAYGEKSRFGFLHTVFGIPAADTQIEEGQHGQPVSFEYLQKVDPDWLFVLDRSSAIGEEGVGADAVLDNPLMHQTKAWKNKHIVYLSPDSYLAFGGYYQWLKDAEIITDAFNKAEKVESAQ</sequence>
<evidence type="ECO:0000256" key="3">
    <source>
        <dbReference type="ARBA" id="ARBA00022448"/>
    </source>
</evidence>
<name>A0A1R4GPQ0_9GAMM</name>
<evidence type="ECO:0000256" key="7">
    <source>
        <dbReference type="SAM" id="MobiDB-lite"/>
    </source>
</evidence>
<dbReference type="InterPro" id="IPR002491">
    <property type="entry name" value="ABC_transptr_periplasmic_BD"/>
</dbReference>
<feature type="coiled-coil region" evidence="6">
    <location>
        <begin position="190"/>
        <end position="217"/>
    </location>
</feature>
<dbReference type="RefSeq" id="WP_077450706.1">
    <property type="nucleotide sequence ID" value="NZ_FUGE01000104.1"/>
</dbReference>
<dbReference type="Proteomes" id="UP000188357">
    <property type="component" value="Unassembled WGS sequence"/>
</dbReference>
<keyword evidence="4" id="KW-0408">Iron</keyword>
<keyword evidence="5" id="KW-0732">Signal</keyword>
<dbReference type="STRING" id="1945521.A1232T_00892"/>
<feature type="compositionally biased region" description="Polar residues" evidence="7">
    <location>
        <begin position="42"/>
        <end position="56"/>
    </location>
</feature>
<evidence type="ECO:0000256" key="5">
    <source>
        <dbReference type="ARBA" id="ARBA00022729"/>
    </source>
</evidence>
<evidence type="ECO:0000256" key="4">
    <source>
        <dbReference type="ARBA" id="ARBA00022496"/>
    </source>
</evidence>
<accession>A0A1R4GPQ0</accession>
<evidence type="ECO:0000313" key="10">
    <source>
        <dbReference type="Proteomes" id="UP000188357"/>
    </source>
</evidence>
<dbReference type="AlphaFoldDB" id="A0A1R4GPQ0"/>
<comment type="subcellular location">
    <subcellularLocation>
        <location evidence="1">Cell envelope</location>
    </subcellularLocation>
</comment>
<keyword evidence="4" id="KW-0406">Ion transport</keyword>
<keyword evidence="4" id="KW-0410">Iron transport</keyword>
<dbReference type="InterPro" id="IPR033870">
    <property type="entry name" value="FatB"/>
</dbReference>
<feature type="compositionally biased region" description="Low complexity" evidence="7">
    <location>
        <begin position="57"/>
        <end position="68"/>
    </location>
</feature>
<dbReference type="Gene3D" id="3.40.50.1980">
    <property type="entry name" value="Nitrogenase molybdenum iron protein domain"/>
    <property type="match status" value="2"/>
</dbReference>
<evidence type="ECO:0000259" key="8">
    <source>
        <dbReference type="PROSITE" id="PS50983"/>
    </source>
</evidence>
<evidence type="ECO:0000256" key="2">
    <source>
        <dbReference type="ARBA" id="ARBA00008814"/>
    </source>
</evidence>
<dbReference type="CDD" id="cd01140">
    <property type="entry name" value="FatB"/>
    <property type="match status" value="1"/>
</dbReference>
<evidence type="ECO:0000256" key="1">
    <source>
        <dbReference type="ARBA" id="ARBA00004196"/>
    </source>
</evidence>
<keyword evidence="6" id="KW-0175">Coiled coil</keyword>
<organism evidence="9 10">
    <name type="scientific">Psychrobacter piechaudii</name>
    <dbReference type="NCBI Taxonomy" id="1945521"/>
    <lineage>
        <taxon>Bacteria</taxon>
        <taxon>Pseudomonadati</taxon>
        <taxon>Pseudomonadota</taxon>
        <taxon>Gammaproteobacteria</taxon>
        <taxon>Moraxellales</taxon>
        <taxon>Moraxellaceae</taxon>
        <taxon>Psychrobacter</taxon>
    </lineage>
</organism>
<dbReference type="Pfam" id="PF01497">
    <property type="entry name" value="Peripla_BP_2"/>
    <property type="match status" value="1"/>
</dbReference>
<dbReference type="PANTHER" id="PTHR30532:SF28">
    <property type="entry name" value="PETROBACTIN-BINDING PROTEIN YCLQ"/>
    <property type="match status" value="1"/>
</dbReference>
<proteinExistence type="inferred from homology"/>
<keyword evidence="3" id="KW-0813">Transport</keyword>
<keyword evidence="10" id="KW-1185">Reference proteome</keyword>
<evidence type="ECO:0000313" key="9">
    <source>
        <dbReference type="EMBL" id="SJM70085.1"/>
    </source>
</evidence>
<dbReference type="PROSITE" id="PS50983">
    <property type="entry name" value="FE_B12_PBP"/>
    <property type="match status" value="1"/>
</dbReference>